<dbReference type="EMBL" id="JAAOCA010000073">
    <property type="protein sequence ID" value="MBD1602420.1"/>
    <property type="molecule type" value="Genomic_DNA"/>
</dbReference>
<dbReference type="Pfam" id="PF11367">
    <property type="entry name" value="Tail_completion_gp17"/>
    <property type="match status" value="1"/>
</dbReference>
<protein>
    <submittedName>
        <fullName evidence="1">DUF3168 domain-containing protein</fullName>
    </submittedName>
</protein>
<feature type="non-terminal residue" evidence="1">
    <location>
        <position position="1"/>
    </location>
</feature>
<accession>A0ABR7ZA34</accession>
<evidence type="ECO:0000313" key="2">
    <source>
        <dbReference type="Proteomes" id="UP000805841"/>
    </source>
</evidence>
<proteinExistence type="predicted"/>
<dbReference type="Proteomes" id="UP000805841">
    <property type="component" value="Unassembled WGS sequence"/>
</dbReference>
<organism evidence="1 2">
    <name type="scientific">Pseudomonas typographi</name>
    <dbReference type="NCBI Taxonomy" id="2715964"/>
    <lineage>
        <taxon>Bacteria</taxon>
        <taxon>Pseudomonadati</taxon>
        <taxon>Pseudomonadota</taxon>
        <taxon>Gammaproteobacteria</taxon>
        <taxon>Pseudomonadales</taxon>
        <taxon>Pseudomonadaceae</taxon>
        <taxon>Pseudomonas</taxon>
    </lineage>
</organism>
<sequence>PTRLYPFGEAPEGVSKPYAVWQTIGGEPDNYLADRPDSDRFELQIDVYGTSATQTRNVAKTLRDAIELKAYVIRWNGEFYDATTKTYRYSFDVDWWVTR</sequence>
<dbReference type="RefSeq" id="WP_190427415.1">
    <property type="nucleotide sequence ID" value="NZ_JAAOCA010000073.1"/>
</dbReference>
<keyword evidence="2" id="KW-1185">Reference proteome</keyword>
<name>A0ABR7ZA34_9PSED</name>
<gene>
    <name evidence="1" type="ORF">HAQ05_27460</name>
</gene>
<reference evidence="1 2" key="1">
    <citation type="journal article" date="2020" name="Insects">
        <title>Bacteria Belonging to Pseudomonas typographi sp. nov. from the Bark Beetle Ips typographus Have Genomic Potential to Aid in the Host Ecology.</title>
        <authorList>
            <person name="Peral-Aranega E."/>
            <person name="Saati-Santamaria Z."/>
            <person name="Kolarik M."/>
            <person name="Rivas R."/>
            <person name="Garcia-Fraile P."/>
        </authorList>
    </citation>
    <scope>NUCLEOTIDE SEQUENCE [LARGE SCALE GENOMIC DNA]</scope>
    <source>
        <strain evidence="1 2">CA3A</strain>
    </source>
</reference>
<dbReference type="InterPro" id="IPR021508">
    <property type="entry name" value="Gp17-like"/>
</dbReference>
<comment type="caution">
    <text evidence="1">The sequence shown here is derived from an EMBL/GenBank/DDBJ whole genome shotgun (WGS) entry which is preliminary data.</text>
</comment>
<evidence type="ECO:0000313" key="1">
    <source>
        <dbReference type="EMBL" id="MBD1602420.1"/>
    </source>
</evidence>